<evidence type="ECO:0000256" key="1">
    <source>
        <dbReference type="SAM" id="Phobius"/>
    </source>
</evidence>
<dbReference type="SMART" id="SM00516">
    <property type="entry name" value="SEC14"/>
    <property type="match status" value="1"/>
</dbReference>
<dbReference type="InterPro" id="IPR036865">
    <property type="entry name" value="CRAL-TRIO_dom_sf"/>
</dbReference>
<keyword evidence="1" id="KW-0472">Membrane</keyword>
<dbReference type="PANTHER" id="PTHR46590:SF4">
    <property type="entry name" value="CRAL-TRIO DOMAIN-CONTAINING PROTEIN"/>
    <property type="match status" value="1"/>
</dbReference>
<reference evidence="3 4" key="1">
    <citation type="journal article" date="2019" name="Nat. Ecol. Evol.">
        <title>Megaphylogeny resolves global patterns of mushroom evolution.</title>
        <authorList>
            <person name="Varga T."/>
            <person name="Krizsan K."/>
            <person name="Foldi C."/>
            <person name="Dima B."/>
            <person name="Sanchez-Garcia M."/>
            <person name="Sanchez-Ramirez S."/>
            <person name="Szollosi G.J."/>
            <person name="Szarkandi J.G."/>
            <person name="Papp V."/>
            <person name="Albert L."/>
            <person name="Andreopoulos W."/>
            <person name="Angelini C."/>
            <person name="Antonin V."/>
            <person name="Barry K.W."/>
            <person name="Bougher N.L."/>
            <person name="Buchanan P."/>
            <person name="Buyck B."/>
            <person name="Bense V."/>
            <person name="Catcheside P."/>
            <person name="Chovatia M."/>
            <person name="Cooper J."/>
            <person name="Damon W."/>
            <person name="Desjardin D."/>
            <person name="Finy P."/>
            <person name="Geml J."/>
            <person name="Haridas S."/>
            <person name="Hughes K."/>
            <person name="Justo A."/>
            <person name="Karasinski D."/>
            <person name="Kautmanova I."/>
            <person name="Kiss B."/>
            <person name="Kocsube S."/>
            <person name="Kotiranta H."/>
            <person name="LaButti K.M."/>
            <person name="Lechner B.E."/>
            <person name="Liimatainen K."/>
            <person name="Lipzen A."/>
            <person name="Lukacs Z."/>
            <person name="Mihaltcheva S."/>
            <person name="Morgado L.N."/>
            <person name="Niskanen T."/>
            <person name="Noordeloos M.E."/>
            <person name="Ohm R.A."/>
            <person name="Ortiz-Santana B."/>
            <person name="Ovrebo C."/>
            <person name="Racz N."/>
            <person name="Riley R."/>
            <person name="Savchenko A."/>
            <person name="Shiryaev A."/>
            <person name="Soop K."/>
            <person name="Spirin V."/>
            <person name="Szebenyi C."/>
            <person name="Tomsovsky M."/>
            <person name="Tulloss R.E."/>
            <person name="Uehling J."/>
            <person name="Grigoriev I.V."/>
            <person name="Vagvolgyi C."/>
            <person name="Papp T."/>
            <person name="Martin F.M."/>
            <person name="Miettinen O."/>
            <person name="Hibbett D.S."/>
            <person name="Nagy L.G."/>
        </authorList>
    </citation>
    <scope>NUCLEOTIDE SEQUENCE [LARGE SCALE GENOMIC DNA]</scope>
    <source>
        <strain evidence="3 4">CBS 166.37</strain>
    </source>
</reference>
<dbReference type="EMBL" id="ML213590">
    <property type="protein sequence ID" value="TFK44283.1"/>
    <property type="molecule type" value="Genomic_DNA"/>
</dbReference>
<keyword evidence="4" id="KW-1185">Reference proteome</keyword>
<dbReference type="Pfam" id="PF00650">
    <property type="entry name" value="CRAL_TRIO"/>
    <property type="match status" value="1"/>
</dbReference>
<dbReference type="AlphaFoldDB" id="A0A5C3MHZ2"/>
<protein>
    <submittedName>
        <fullName evidence="3">CRAL-TRIO domain-containing protein</fullName>
    </submittedName>
</protein>
<accession>A0A5C3MHZ2</accession>
<evidence type="ECO:0000313" key="3">
    <source>
        <dbReference type="EMBL" id="TFK44283.1"/>
    </source>
</evidence>
<evidence type="ECO:0000259" key="2">
    <source>
        <dbReference type="PROSITE" id="PS50191"/>
    </source>
</evidence>
<dbReference type="PANTHER" id="PTHR46590">
    <property type="entry name" value="PHOSPHATIDYLINOSITOL TRANSFER PROTEIN CSR1-RELATED"/>
    <property type="match status" value="1"/>
</dbReference>
<dbReference type="Gene3D" id="3.40.525.10">
    <property type="entry name" value="CRAL-TRIO lipid binding domain"/>
    <property type="match status" value="1"/>
</dbReference>
<dbReference type="PROSITE" id="PS50191">
    <property type="entry name" value="CRAL_TRIO"/>
    <property type="match status" value="1"/>
</dbReference>
<evidence type="ECO:0000313" key="4">
    <source>
        <dbReference type="Proteomes" id="UP000308652"/>
    </source>
</evidence>
<organism evidence="3 4">
    <name type="scientific">Crucibulum laeve</name>
    <dbReference type="NCBI Taxonomy" id="68775"/>
    <lineage>
        <taxon>Eukaryota</taxon>
        <taxon>Fungi</taxon>
        <taxon>Dikarya</taxon>
        <taxon>Basidiomycota</taxon>
        <taxon>Agaricomycotina</taxon>
        <taxon>Agaricomycetes</taxon>
        <taxon>Agaricomycetidae</taxon>
        <taxon>Agaricales</taxon>
        <taxon>Agaricineae</taxon>
        <taxon>Nidulariaceae</taxon>
        <taxon>Crucibulum</taxon>
    </lineage>
</organism>
<feature type="domain" description="CRAL-TRIO" evidence="2">
    <location>
        <begin position="113"/>
        <end position="261"/>
    </location>
</feature>
<dbReference type="CDD" id="cd00170">
    <property type="entry name" value="SEC14"/>
    <property type="match status" value="1"/>
</dbReference>
<keyword evidence="1" id="KW-0812">Transmembrane</keyword>
<proteinExistence type="predicted"/>
<dbReference type="SUPFAM" id="SSF52087">
    <property type="entry name" value="CRAL/TRIO domain"/>
    <property type="match status" value="1"/>
</dbReference>
<dbReference type="InterPro" id="IPR001251">
    <property type="entry name" value="CRAL-TRIO_dom"/>
</dbReference>
<sequence>MDIQNRLQANHDKLLETYHANIEDILNLQDTLIHDILPSVNDELQLGPDAAEWAKQWLCDTSSIFRISRRNKFTNSFALESIRKNLIWRLSSLWNTVPLAPMANVHCLPNDVRDPFGRPILVIGTTPMVQSPEESRRLIIALFEQLRIHLTCLHERSTNGDDLPLQYVVLVDLKGLSMQSIDIDLMSWMLREVVPRFPGMLAGVFMLNYSWIHSGMWAIVKRLLPESALSRVFFPSQAELARYFTPSALPEDYGGSLPCLTHLEDPLAMVYALTALPASVVAEGRRQSADSSPSPFLPPVPSIATISPTSLLNPFFGYPVSSSTSRSSLSLHHGRRRKRDLAQTLALLFWIRWKKHITFGLFILTCLLVIRLNGRRLGRIINDIARSRAFFLLRAHSSI</sequence>
<name>A0A5C3MHZ2_9AGAR</name>
<dbReference type="Proteomes" id="UP000308652">
    <property type="component" value="Unassembled WGS sequence"/>
</dbReference>
<gene>
    <name evidence="3" type="ORF">BDQ12DRAFT_672701</name>
</gene>
<dbReference type="STRING" id="68775.A0A5C3MHZ2"/>
<keyword evidence="1" id="KW-1133">Transmembrane helix</keyword>
<feature type="transmembrane region" description="Helical" evidence="1">
    <location>
        <begin position="357"/>
        <end position="374"/>
    </location>
</feature>
<dbReference type="InterPro" id="IPR052432">
    <property type="entry name" value="PITP/CRAL-TRIO"/>
</dbReference>
<dbReference type="OrthoDB" id="75724at2759"/>